<dbReference type="GO" id="GO:0004557">
    <property type="term" value="F:alpha-galactosidase activity"/>
    <property type="evidence" value="ECO:0007669"/>
    <property type="project" value="UniProtKB-EC"/>
</dbReference>
<dbReference type="SUPFAM" id="SSF51445">
    <property type="entry name" value="(Trans)glycosidases"/>
    <property type="match status" value="1"/>
</dbReference>
<dbReference type="CDD" id="cd14792">
    <property type="entry name" value="GH27"/>
    <property type="match status" value="1"/>
</dbReference>
<feature type="signal peptide" evidence="7">
    <location>
        <begin position="1"/>
        <end position="34"/>
    </location>
</feature>
<organism evidence="8 9">
    <name type="scientific">Trebonia kvetii</name>
    <dbReference type="NCBI Taxonomy" id="2480626"/>
    <lineage>
        <taxon>Bacteria</taxon>
        <taxon>Bacillati</taxon>
        <taxon>Actinomycetota</taxon>
        <taxon>Actinomycetes</taxon>
        <taxon>Streptosporangiales</taxon>
        <taxon>Treboniaceae</taxon>
        <taxon>Trebonia</taxon>
    </lineage>
</organism>
<evidence type="ECO:0000256" key="5">
    <source>
        <dbReference type="ARBA" id="ARBA00023295"/>
    </source>
</evidence>
<evidence type="ECO:0000256" key="4">
    <source>
        <dbReference type="ARBA" id="ARBA00023180"/>
    </source>
</evidence>
<accession>A0A6P2BTM0</accession>
<sequence>MRTSSGTSRFMSRRTATAAFITVAAMAVAAVAAAAQPARVQSPAAVTPTRLARSAGLAAAQRPVMGYNTWYQYGRSATEADVLTQARAMKSRGLQAAGYNLITLDDGWQGTTPAQRKAGVKLTWNRAEFPHGIPWLARQLQTLGFKLGIYTAIGARSCFVRGYGAAGSFGHYQEDARLFASWGVSFVKVDDCGGLPPRTTDAQLLADYVQFGWYIMADGMKASQEAPVFVAPADFTAAVAAASNAANQWRVAADEHTFQTAAQIILGHLDTDLPLARFAGAGHWNDLDMLVPGPVGAHHFGWTVRQEQSQLAVWSMEASPLILSTNVPRLTPAELAPLKNPDMIAVDQSGAQASRGGLTGYVRYLFKPADGGVAVLLANTGTSAAKVALPLDRVGIRSATAQVHDVFGGSWTAGSLQAVLAPGQARLFVLKTA</sequence>
<dbReference type="InterPro" id="IPR013785">
    <property type="entry name" value="Aldolase_TIM"/>
</dbReference>
<reference evidence="8 9" key="1">
    <citation type="submission" date="2018-11" db="EMBL/GenBank/DDBJ databases">
        <title>Trebonia kvetii gen.nov., sp.nov., a novel acidophilic actinobacterium, and proposal of the new actinobacterial family Treboniaceae fam. nov.</title>
        <authorList>
            <person name="Rapoport D."/>
            <person name="Sagova-Mareckova M."/>
            <person name="Sedlacek I."/>
            <person name="Provaznik J."/>
            <person name="Kralova S."/>
            <person name="Pavlinic D."/>
            <person name="Benes V."/>
            <person name="Kopecky J."/>
        </authorList>
    </citation>
    <scope>NUCLEOTIDE SEQUENCE [LARGE SCALE GENOMIC DNA]</scope>
    <source>
        <strain evidence="8 9">15Tr583</strain>
    </source>
</reference>
<dbReference type="GO" id="GO:0005975">
    <property type="term" value="P:carbohydrate metabolic process"/>
    <property type="evidence" value="ECO:0007669"/>
    <property type="project" value="InterPro"/>
</dbReference>
<proteinExistence type="inferred from homology"/>
<name>A0A6P2BTM0_9ACTN</name>
<evidence type="ECO:0000256" key="3">
    <source>
        <dbReference type="ARBA" id="ARBA00022801"/>
    </source>
</evidence>
<gene>
    <name evidence="8" type="ORF">EAS64_25850</name>
</gene>
<dbReference type="PRINTS" id="PR00740">
    <property type="entry name" value="GLHYDRLASE27"/>
</dbReference>
<evidence type="ECO:0000313" key="9">
    <source>
        <dbReference type="Proteomes" id="UP000460272"/>
    </source>
</evidence>
<protein>
    <recommendedName>
        <fullName evidence="6">Alpha-galactosidase</fullName>
        <ecNumber evidence="6">3.2.1.22</ecNumber>
    </recommendedName>
    <alternativeName>
        <fullName evidence="6">Melibiase</fullName>
    </alternativeName>
</protein>
<dbReference type="PANTHER" id="PTHR11452:SF91">
    <property type="entry name" value="ALPHA-GALACTOSIDASE A-RELATED"/>
    <property type="match status" value="1"/>
</dbReference>
<dbReference type="AlphaFoldDB" id="A0A6P2BTM0"/>
<feature type="chain" id="PRO_5026921571" description="Alpha-galactosidase" evidence="7">
    <location>
        <begin position="35"/>
        <end position="433"/>
    </location>
</feature>
<dbReference type="Proteomes" id="UP000460272">
    <property type="component" value="Unassembled WGS sequence"/>
</dbReference>
<dbReference type="Pfam" id="PF16499">
    <property type="entry name" value="Melibiase_2"/>
    <property type="match status" value="1"/>
</dbReference>
<evidence type="ECO:0000256" key="2">
    <source>
        <dbReference type="ARBA" id="ARBA00022734"/>
    </source>
</evidence>
<dbReference type="EC" id="3.2.1.22" evidence="6"/>
<dbReference type="GO" id="GO:0030246">
    <property type="term" value="F:carbohydrate binding"/>
    <property type="evidence" value="ECO:0007669"/>
    <property type="project" value="UniProtKB-KW"/>
</dbReference>
<keyword evidence="9" id="KW-1185">Reference proteome</keyword>
<keyword evidence="2" id="KW-0430">Lectin</keyword>
<evidence type="ECO:0000256" key="6">
    <source>
        <dbReference type="RuleBase" id="RU361168"/>
    </source>
</evidence>
<dbReference type="InterPro" id="IPR002241">
    <property type="entry name" value="Glyco_hydro_27"/>
</dbReference>
<dbReference type="InterPro" id="IPR013780">
    <property type="entry name" value="Glyco_hydro_b"/>
</dbReference>
<evidence type="ECO:0000256" key="7">
    <source>
        <dbReference type="SAM" id="SignalP"/>
    </source>
</evidence>
<keyword evidence="6" id="KW-1015">Disulfide bond</keyword>
<keyword evidence="7" id="KW-0732">Signal</keyword>
<keyword evidence="4" id="KW-0325">Glycoprotein</keyword>
<comment type="catalytic activity">
    <reaction evidence="6">
        <text>Hydrolysis of terminal, non-reducing alpha-D-galactose residues in alpha-D-galactosides, including galactose oligosaccharides, galactomannans and galactolipids.</text>
        <dbReference type="EC" id="3.2.1.22"/>
    </reaction>
</comment>
<dbReference type="EMBL" id="RPFW01000005">
    <property type="protein sequence ID" value="TVZ02248.1"/>
    <property type="molecule type" value="Genomic_DNA"/>
</dbReference>
<dbReference type="Gene3D" id="2.60.40.1180">
    <property type="entry name" value="Golgi alpha-mannosidase II"/>
    <property type="match status" value="1"/>
</dbReference>
<comment type="caution">
    <text evidence="8">The sequence shown here is derived from an EMBL/GenBank/DDBJ whole genome shotgun (WGS) entry which is preliminary data.</text>
</comment>
<dbReference type="OrthoDB" id="9807519at2"/>
<evidence type="ECO:0000313" key="8">
    <source>
        <dbReference type="EMBL" id="TVZ02248.1"/>
    </source>
</evidence>
<dbReference type="InterPro" id="IPR017853">
    <property type="entry name" value="GH"/>
</dbReference>
<comment type="similarity">
    <text evidence="1 6">Belongs to the glycosyl hydrolase 27 family.</text>
</comment>
<keyword evidence="5 6" id="KW-0326">Glycosidase</keyword>
<dbReference type="Gene3D" id="3.20.20.70">
    <property type="entry name" value="Aldolase class I"/>
    <property type="match status" value="1"/>
</dbReference>
<keyword evidence="3 6" id="KW-0378">Hydrolase</keyword>
<dbReference type="PANTHER" id="PTHR11452">
    <property type="entry name" value="ALPHA-GALACTOSIDASE/ALPHA-N-ACETYLGALACTOSAMINIDASE"/>
    <property type="match status" value="1"/>
</dbReference>
<evidence type="ECO:0000256" key="1">
    <source>
        <dbReference type="ARBA" id="ARBA00009743"/>
    </source>
</evidence>